<evidence type="ECO:0000313" key="4">
    <source>
        <dbReference type="Proteomes" id="UP000183126"/>
    </source>
</evidence>
<dbReference type="OrthoDB" id="9157057at2"/>
<dbReference type="EMBL" id="LT629760">
    <property type="protein sequence ID" value="SDS77993.1"/>
    <property type="molecule type" value="Genomic_DNA"/>
</dbReference>
<evidence type="ECO:0000313" key="2">
    <source>
        <dbReference type="EMBL" id="SDS77993.1"/>
    </source>
</evidence>
<organism evidence="1 3">
    <name type="scientific">Pseudomonas trivialis</name>
    <dbReference type="NCBI Taxonomy" id="200450"/>
    <lineage>
        <taxon>Bacteria</taxon>
        <taxon>Pseudomonadati</taxon>
        <taxon>Pseudomonadota</taxon>
        <taxon>Gammaproteobacteria</taxon>
        <taxon>Pseudomonadales</taxon>
        <taxon>Pseudomonadaceae</taxon>
        <taxon>Pseudomonas</taxon>
    </lineage>
</organism>
<name>A0A0R2ZD26_9PSED</name>
<dbReference type="PATRIC" id="fig|200450.4.peg.695"/>
<sequence>MKYWNELDNTIFFNKVFTYPVEIGEITLFSVTIDNDRPNIGLGFDIAETPDTPPEKWIKEGFNTCRIGLDCGGLSDIRIKNIPTKEKLKMVIIKRENYFELHATSKSSAIELKAKFISLCGPAVYFNDPDSACG</sequence>
<protein>
    <submittedName>
        <fullName evidence="2">Immunity protein 50</fullName>
    </submittedName>
</protein>
<dbReference type="AlphaFoldDB" id="A0A0R2ZD26"/>
<dbReference type="InterPro" id="IPR028957">
    <property type="entry name" value="Imm50"/>
</dbReference>
<gene>
    <name evidence="2" type="ORF">SAMN04490205_3618</name>
    <name evidence="1" type="ORF">TU79_18795</name>
</gene>
<dbReference type="EMBL" id="JYLK01000014">
    <property type="protein sequence ID" value="KRP58536.1"/>
    <property type="molecule type" value="Genomic_DNA"/>
</dbReference>
<reference evidence="1 3" key="1">
    <citation type="submission" date="2015-02" db="EMBL/GenBank/DDBJ databases">
        <title>Two Pseudomonas sp. nov. isolated from raw milk.</title>
        <authorList>
            <person name="Wenning M."/>
            <person name="von Neubeck M."/>
            <person name="Huptas C."/>
            <person name="Scherer S."/>
        </authorList>
    </citation>
    <scope>NUCLEOTIDE SEQUENCE [LARGE SCALE GENOMIC DNA]</scope>
    <source>
        <strain evidence="1 3">DSM 14937</strain>
    </source>
</reference>
<dbReference type="Proteomes" id="UP000052019">
    <property type="component" value="Unassembled WGS sequence"/>
</dbReference>
<dbReference type="Proteomes" id="UP000183126">
    <property type="component" value="Chromosome I"/>
</dbReference>
<keyword evidence="4" id="KW-1185">Reference proteome</keyword>
<evidence type="ECO:0000313" key="1">
    <source>
        <dbReference type="EMBL" id="KRP58536.1"/>
    </source>
</evidence>
<accession>A0A0R2ZD26</accession>
<reference evidence="2 4" key="2">
    <citation type="submission" date="2016-10" db="EMBL/GenBank/DDBJ databases">
        <authorList>
            <person name="Varghese N."/>
            <person name="Submissions S."/>
        </authorList>
    </citation>
    <scope>NUCLEOTIDE SEQUENCE [LARGE SCALE GENOMIC DNA]</scope>
    <source>
        <strain evidence="2 4">BS3111</strain>
    </source>
</reference>
<evidence type="ECO:0000313" key="3">
    <source>
        <dbReference type="Proteomes" id="UP000052019"/>
    </source>
</evidence>
<dbReference type="Pfam" id="PF15594">
    <property type="entry name" value="Imm50"/>
    <property type="match status" value="1"/>
</dbReference>
<proteinExistence type="predicted"/>
<dbReference type="RefSeq" id="WP_057009387.1">
    <property type="nucleotide sequence ID" value="NZ_JYLK01000014.1"/>
</dbReference>